<protein>
    <submittedName>
        <fullName evidence="3">Uncharacterized protein</fullName>
    </submittedName>
</protein>
<organism evidence="3 4">
    <name type="scientific">Vanilla planifolia</name>
    <name type="common">Vanilla</name>
    <dbReference type="NCBI Taxonomy" id="51239"/>
    <lineage>
        <taxon>Eukaryota</taxon>
        <taxon>Viridiplantae</taxon>
        <taxon>Streptophyta</taxon>
        <taxon>Embryophyta</taxon>
        <taxon>Tracheophyta</taxon>
        <taxon>Spermatophyta</taxon>
        <taxon>Magnoliopsida</taxon>
        <taxon>Liliopsida</taxon>
        <taxon>Asparagales</taxon>
        <taxon>Orchidaceae</taxon>
        <taxon>Vanilloideae</taxon>
        <taxon>Vanilleae</taxon>
        <taxon>Vanilla</taxon>
    </lineage>
</organism>
<name>A0A835RF53_VANPL</name>
<feature type="region of interest" description="Disordered" evidence="1">
    <location>
        <begin position="37"/>
        <end position="70"/>
    </location>
</feature>
<dbReference type="EMBL" id="JADCNL010000003">
    <property type="protein sequence ID" value="KAG0489313.1"/>
    <property type="molecule type" value="Genomic_DNA"/>
</dbReference>
<evidence type="ECO:0000256" key="1">
    <source>
        <dbReference type="SAM" id="MobiDB-lite"/>
    </source>
</evidence>
<accession>A0A835RF53</accession>
<feature type="transmembrane region" description="Helical" evidence="2">
    <location>
        <begin position="12"/>
        <end position="32"/>
    </location>
</feature>
<gene>
    <name evidence="3" type="ORF">HPP92_008124</name>
</gene>
<comment type="caution">
    <text evidence="3">The sequence shown here is derived from an EMBL/GenBank/DDBJ whole genome shotgun (WGS) entry which is preliminary data.</text>
</comment>
<keyword evidence="2" id="KW-0472">Membrane</keyword>
<keyword evidence="2" id="KW-1133">Transmembrane helix</keyword>
<keyword evidence="4" id="KW-1185">Reference proteome</keyword>
<dbReference type="OrthoDB" id="786803at2759"/>
<keyword evidence="2" id="KW-0812">Transmembrane</keyword>
<dbReference type="Proteomes" id="UP000636800">
    <property type="component" value="Chromosome 3"/>
</dbReference>
<reference evidence="3 4" key="1">
    <citation type="journal article" date="2020" name="Nat. Food">
        <title>A phased Vanilla planifolia genome enables genetic improvement of flavour and production.</title>
        <authorList>
            <person name="Hasing T."/>
            <person name="Tang H."/>
            <person name="Brym M."/>
            <person name="Khazi F."/>
            <person name="Huang T."/>
            <person name="Chambers A.H."/>
        </authorList>
    </citation>
    <scope>NUCLEOTIDE SEQUENCE [LARGE SCALE GENOMIC DNA]</scope>
    <source>
        <tissue evidence="3">Leaf</tissue>
    </source>
</reference>
<proteinExistence type="predicted"/>
<dbReference type="AlphaFoldDB" id="A0A835RF53"/>
<evidence type="ECO:0000313" key="4">
    <source>
        <dbReference type="Proteomes" id="UP000636800"/>
    </source>
</evidence>
<evidence type="ECO:0000256" key="2">
    <source>
        <dbReference type="SAM" id="Phobius"/>
    </source>
</evidence>
<sequence length="70" mass="7703">MAMRVAYDPGETFTLPVIVFLLSSLDIFSFMLEERFGPRMGSRPSSRKMRGGESAEPSRVGAVSSQICQS</sequence>
<evidence type="ECO:0000313" key="3">
    <source>
        <dbReference type="EMBL" id="KAG0489313.1"/>
    </source>
</evidence>